<dbReference type="Proteomes" id="UP001189429">
    <property type="component" value="Unassembled WGS sequence"/>
</dbReference>
<protein>
    <submittedName>
        <fullName evidence="3">Uncharacterized protein</fullName>
    </submittedName>
</protein>
<keyword evidence="1" id="KW-0175">Coiled coil</keyword>
<feature type="non-terminal residue" evidence="3">
    <location>
        <position position="247"/>
    </location>
</feature>
<gene>
    <name evidence="3" type="ORF">PCOR1329_LOCUS4599</name>
</gene>
<evidence type="ECO:0000256" key="1">
    <source>
        <dbReference type="SAM" id="Coils"/>
    </source>
</evidence>
<evidence type="ECO:0000313" key="4">
    <source>
        <dbReference type="Proteomes" id="UP001189429"/>
    </source>
</evidence>
<evidence type="ECO:0000313" key="3">
    <source>
        <dbReference type="EMBL" id="CAK0794690.1"/>
    </source>
</evidence>
<comment type="caution">
    <text evidence="3">The sequence shown here is derived from an EMBL/GenBank/DDBJ whole genome shotgun (WGS) entry which is preliminary data.</text>
</comment>
<name>A0ABN9PNP1_9DINO</name>
<sequence>VTFWKKWKPDGEEHKSALGKLKFAKAQALSARSLEQQAQSLSDQLQAARQKLTAQKKEATELVHTIVEASEHHGKLVEEIEINTKEVQSLESQLNLASQAAAYEASRDEDLLTTLQVSELAQLFGNMQHKHTTYVETQAKGDGKGKGSQPAQEPDGFPAVGERADGPEAPQPIPGHHVPTPMDDKELEYAPLADAAEATPMDQSQGRARAAAALEQVANGMAKIQGGGGPEAKKARAAAAAAVVASE</sequence>
<feature type="non-terminal residue" evidence="3">
    <location>
        <position position="1"/>
    </location>
</feature>
<organism evidence="3 4">
    <name type="scientific">Prorocentrum cordatum</name>
    <dbReference type="NCBI Taxonomy" id="2364126"/>
    <lineage>
        <taxon>Eukaryota</taxon>
        <taxon>Sar</taxon>
        <taxon>Alveolata</taxon>
        <taxon>Dinophyceae</taxon>
        <taxon>Prorocentrales</taxon>
        <taxon>Prorocentraceae</taxon>
        <taxon>Prorocentrum</taxon>
    </lineage>
</organism>
<proteinExistence type="predicted"/>
<keyword evidence="4" id="KW-1185">Reference proteome</keyword>
<dbReference type="EMBL" id="CAUYUJ010001192">
    <property type="protein sequence ID" value="CAK0794690.1"/>
    <property type="molecule type" value="Genomic_DNA"/>
</dbReference>
<reference evidence="3" key="1">
    <citation type="submission" date="2023-10" db="EMBL/GenBank/DDBJ databases">
        <authorList>
            <person name="Chen Y."/>
            <person name="Shah S."/>
            <person name="Dougan E. K."/>
            <person name="Thang M."/>
            <person name="Chan C."/>
        </authorList>
    </citation>
    <scope>NUCLEOTIDE SEQUENCE [LARGE SCALE GENOMIC DNA]</scope>
</reference>
<evidence type="ECO:0000256" key="2">
    <source>
        <dbReference type="SAM" id="MobiDB-lite"/>
    </source>
</evidence>
<feature type="coiled-coil region" evidence="1">
    <location>
        <begin position="31"/>
        <end position="62"/>
    </location>
</feature>
<accession>A0ABN9PNP1</accession>
<feature type="region of interest" description="Disordered" evidence="2">
    <location>
        <begin position="137"/>
        <end position="212"/>
    </location>
</feature>